<accession>A0ABQ5W5L8</accession>
<dbReference type="SUPFAM" id="SSF51316">
    <property type="entry name" value="Mss4-like"/>
    <property type="match status" value="1"/>
</dbReference>
<sequence>MSEVLSGGCQCGAVRYQARSLKDNSHVCHCRMCQKAAGNFFMSLVGVPLEDFTWTRGAPSAFKSSEHVERGFCRECGTPLFFRHDANRHISMTIGSFDHPEKIPLAFQLGMEARLPQVDQLSDLKDYGTTEEANPEAAARIRVSNHQHPDHDTDVWPPLGGEV</sequence>
<comment type="caution">
    <text evidence="7">The sequence shown here is derived from an EMBL/GenBank/DDBJ whole genome shotgun (WGS) entry which is preliminary data.</text>
</comment>
<dbReference type="Gene3D" id="3.90.1590.10">
    <property type="entry name" value="glutathione-dependent formaldehyde- activating enzyme (gfa)"/>
    <property type="match status" value="1"/>
</dbReference>
<keyword evidence="3" id="KW-0862">Zinc</keyword>
<dbReference type="PANTHER" id="PTHR33337:SF40">
    <property type="entry name" value="CENP-V_GFA DOMAIN-CONTAINING PROTEIN-RELATED"/>
    <property type="match status" value="1"/>
</dbReference>
<dbReference type="EMBL" id="BSNS01000011">
    <property type="protein sequence ID" value="GLQ55158.1"/>
    <property type="molecule type" value="Genomic_DNA"/>
</dbReference>
<evidence type="ECO:0000256" key="5">
    <source>
        <dbReference type="SAM" id="MobiDB-lite"/>
    </source>
</evidence>
<dbReference type="PANTHER" id="PTHR33337">
    <property type="entry name" value="GFA DOMAIN-CONTAINING PROTEIN"/>
    <property type="match status" value="1"/>
</dbReference>
<feature type="region of interest" description="Disordered" evidence="5">
    <location>
        <begin position="142"/>
        <end position="163"/>
    </location>
</feature>
<name>A0ABQ5W5L8_9HYPH</name>
<keyword evidence="2" id="KW-0479">Metal-binding</keyword>
<keyword evidence="8" id="KW-1185">Reference proteome</keyword>
<evidence type="ECO:0000256" key="2">
    <source>
        <dbReference type="ARBA" id="ARBA00022723"/>
    </source>
</evidence>
<evidence type="ECO:0000313" key="7">
    <source>
        <dbReference type="EMBL" id="GLQ55158.1"/>
    </source>
</evidence>
<evidence type="ECO:0000313" key="8">
    <source>
        <dbReference type="Proteomes" id="UP001156691"/>
    </source>
</evidence>
<dbReference type="Pfam" id="PF04828">
    <property type="entry name" value="GFA"/>
    <property type="match status" value="1"/>
</dbReference>
<dbReference type="InterPro" id="IPR006913">
    <property type="entry name" value="CENP-V/GFA"/>
</dbReference>
<organism evidence="7 8">
    <name type="scientific">Devosia nitrariae</name>
    <dbReference type="NCBI Taxonomy" id="2071872"/>
    <lineage>
        <taxon>Bacteria</taxon>
        <taxon>Pseudomonadati</taxon>
        <taxon>Pseudomonadota</taxon>
        <taxon>Alphaproteobacteria</taxon>
        <taxon>Hyphomicrobiales</taxon>
        <taxon>Devosiaceae</taxon>
        <taxon>Devosia</taxon>
    </lineage>
</organism>
<dbReference type="RefSeq" id="WP_284340585.1">
    <property type="nucleotide sequence ID" value="NZ_BSNS01000011.1"/>
</dbReference>
<evidence type="ECO:0000256" key="4">
    <source>
        <dbReference type="ARBA" id="ARBA00023239"/>
    </source>
</evidence>
<keyword evidence="4" id="KW-0456">Lyase</keyword>
<gene>
    <name evidence="7" type="ORF">GCM10010862_24170</name>
</gene>
<evidence type="ECO:0000259" key="6">
    <source>
        <dbReference type="PROSITE" id="PS51891"/>
    </source>
</evidence>
<dbReference type="InterPro" id="IPR011057">
    <property type="entry name" value="Mss4-like_sf"/>
</dbReference>
<evidence type="ECO:0000256" key="3">
    <source>
        <dbReference type="ARBA" id="ARBA00022833"/>
    </source>
</evidence>
<dbReference type="Proteomes" id="UP001156691">
    <property type="component" value="Unassembled WGS sequence"/>
</dbReference>
<reference evidence="8" key="1">
    <citation type="journal article" date="2019" name="Int. J. Syst. Evol. Microbiol.">
        <title>The Global Catalogue of Microorganisms (GCM) 10K type strain sequencing project: providing services to taxonomists for standard genome sequencing and annotation.</title>
        <authorList>
            <consortium name="The Broad Institute Genomics Platform"/>
            <consortium name="The Broad Institute Genome Sequencing Center for Infectious Disease"/>
            <person name="Wu L."/>
            <person name="Ma J."/>
        </authorList>
    </citation>
    <scope>NUCLEOTIDE SEQUENCE [LARGE SCALE GENOMIC DNA]</scope>
    <source>
        <strain evidence="8">NBRC 112416</strain>
    </source>
</reference>
<feature type="domain" description="CENP-V/GFA" evidence="6">
    <location>
        <begin position="5"/>
        <end position="119"/>
    </location>
</feature>
<protein>
    <submittedName>
        <fullName evidence="7">Aldehyde-activating protein</fullName>
    </submittedName>
</protein>
<comment type="similarity">
    <text evidence="1">Belongs to the Gfa family.</text>
</comment>
<proteinExistence type="inferred from homology"/>
<evidence type="ECO:0000256" key="1">
    <source>
        <dbReference type="ARBA" id="ARBA00005495"/>
    </source>
</evidence>
<dbReference type="PROSITE" id="PS51891">
    <property type="entry name" value="CENP_V_GFA"/>
    <property type="match status" value="1"/>
</dbReference>